<evidence type="ECO:0000256" key="1">
    <source>
        <dbReference type="ARBA" id="ARBA00022741"/>
    </source>
</evidence>
<dbReference type="InterPro" id="IPR027417">
    <property type="entry name" value="P-loop_NTPase"/>
</dbReference>
<dbReference type="InterPro" id="IPR032781">
    <property type="entry name" value="ABC_tran_Xtn"/>
</dbReference>
<dbReference type="OrthoDB" id="9801441at2"/>
<keyword evidence="2 4" id="KW-0067">ATP-binding</keyword>
<evidence type="ECO:0000256" key="2">
    <source>
        <dbReference type="ARBA" id="ARBA00022840"/>
    </source>
</evidence>
<dbReference type="CDD" id="cd03221">
    <property type="entry name" value="ABCF_EF-3"/>
    <property type="match status" value="1"/>
</dbReference>
<dbReference type="Pfam" id="PF00005">
    <property type="entry name" value="ABC_tran"/>
    <property type="match status" value="2"/>
</dbReference>
<dbReference type="FunFam" id="3.40.50.300:FF:000011">
    <property type="entry name" value="Putative ABC transporter ATP-binding component"/>
    <property type="match status" value="1"/>
</dbReference>
<proteinExistence type="predicted"/>
<dbReference type="PROSITE" id="PS00211">
    <property type="entry name" value="ABC_TRANSPORTER_1"/>
    <property type="match status" value="1"/>
</dbReference>
<dbReference type="AlphaFoldDB" id="A0A173TUG7"/>
<dbReference type="GeneID" id="97391836"/>
<dbReference type="Proteomes" id="UP000095492">
    <property type="component" value="Unassembled WGS sequence"/>
</dbReference>
<organism evidence="4 6">
    <name type="scientific">Eubacterium ramulus</name>
    <dbReference type="NCBI Taxonomy" id="39490"/>
    <lineage>
        <taxon>Bacteria</taxon>
        <taxon>Bacillati</taxon>
        <taxon>Bacillota</taxon>
        <taxon>Clostridia</taxon>
        <taxon>Eubacteriales</taxon>
        <taxon>Eubacteriaceae</taxon>
        <taxon>Eubacterium</taxon>
    </lineage>
</organism>
<dbReference type="GO" id="GO:0016887">
    <property type="term" value="F:ATP hydrolysis activity"/>
    <property type="evidence" value="ECO:0007669"/>
    <property type="project" value="InterPro"/>
</dbReference>
<dbReference type="InterPro" id="IPR051309">
    <property type="entry name" value="ABCF_ATPase"/>
</dbReference>
<name>A0A173TUG7_EUBRA</name>
<dbReference type="GO" id="GO:0005524">
    <property type="term" value="F:ATP binding"/>
    <property type="evidence" value="ECO:0007669"/>
    <property type="project" value="UniProtKB-KW"/>
</dbReference>
<dbReference type="STRING" id="39490.ERS852448_01665"/>
<dbReference type="EMBL" id="CYYA01000010">
    <property type="protein sequence ID" value="CUN05717.1"/>
    <property type="molecule type" value="Genomic_DNA"/>
</dbReference>
<dbReference type="SUPFAM" id="SSF52540">
    <property type="entry name" value="P-loop containing nucleoside triphosphate hydrolases"/>
    <property type="match status" value="2"/>
</dbReference>
<protein>
    <submittedName>
        <fullName evidence="5">ATP-binding cassette domain-containing protein</fullName>
    </submittedName>
</protein>
<evidence type="ECO:0000313" key="5">
    <source>
        <dbReference type="EMBL" id="MSD15005.1"/>
    </source>
</evidence>
<dbReference type="PROSITE" id="PS50893">
    <property type="entry name" value="ABC_TRANSPORTER_2"/>
    <property type="match status" value="2"/>
</dbReference>
<sequence>MIKFTDVSFGFPQKDLYNEICFEIVEGDHAALIGSNGTGKSTLIDMIIHTDDYLYDGKIEKDEAARIGYIPQFVKHEAEEISAFDFLAKPFVELQKKSEAICAEMETSEDMDEVYGRYQKVLDEMDAIDAYNYDSNIRKELAIAGMTALEDTSVTKISGGEFKLLSIIRSMLLKPQLLIMDEPDVFLDFENIIGLSKLINNYEGTIIAISHNRLLLSQCFDKILHLENKELQEFPGTFTEYNQAMLETKVQMAEQATKDAEWIAVQEKLIEKIRSEATYIDNPAKGRQLKARVSYLERLQARQCKNPFIENHGYDFTFPKVELPEDFEPDHAPVVISVKDYALSFDRDLLKNVSFDIKAGEKVAIVGANGTGKSSMLKDIYESMKSDADRIGYYTQIFDDDSEQLSGGERNIKQLRALCESDAEILFLDEPSSHLDTYAQIALEKAIKEYQGTVLMVTHDFYTVANCADRILLLENGTVREQSGRAYRKSIYKKYFESDIFEAERIRVEKEVRIHALLRDGKWKEAKNVL</sequence>
<reference evidence="4 6" key="1">
    <citation type="submission" date="2015-09" db="EMBL/GenBank/DDBJ databases">
        <authorList>
            <consortium name="Pathogen Informatics"/>
        </authorList>
    </citation>
    <scope>NUCLEOTIDE SEQUENCE [LARGE SCALE GENOMIC DNA]</scope>
    <source>
        <strain evidence="4 6">2789STDY5608891</strain>
    </source>
</reference>
<dbReference type="EMBL" id="WKRA01000003">
    <property type="protein sequence ID" value="MSD15005.1"/>
    <property type="molecule type" value="Genomic_DNA"/>
</dbReference>
<feature type="domain" description="ABC transporter" evidence="3">
    <location>
        <begin position="250"/>
        <end position="501"/>
    </location>
</feature>
<evidence type="ECO:0000313" key="7">
    <source>
        <dbReference type="Proteomes" id="UP000431304"/>
    </source>
</evidence>
<dbReference type="PANTHER" id="PTHR42855">
    <property type="entry name" value="ABC TRANSPORTER ATP-BINDING SUBUNIT"/>
    <property type="match status" value="1"/>
</dbReference>
<dbReference type="RefSeq" id="WP_055290289.1">
    <property type="nucleotide sequence ID" value="NZ_CAXUGT010000001.1"/>
</dbReference>
<dbReference type="InterPro" id="IPR017871">
    <property type="entry name" value="ABC_transporter-like_CS"/>
</dbReference>
<keyword evidence="1" id="KW-0547">Nucleotide-binding</keyword>
<dbReference type="PANTHER" id="PTHR42855:SF2">
    <property type="entry name" value="DRUG RESISTANCE ABC TRANSPORTER,ATP-BINDING PROTEIN"/>
    <property type="match status" value="1"/>
</dbReference>
<dbReference type="InterPro" id="IPR003439">
    <property type="entry name" value="ABC_transporter-like_ATP-bd"/>
</dbReference>
<accession>A0A173TUG7</accession>
<evidence type="ECO:0000313" key="6">
    <source>
        <dbReference type="Proteomes" id="UP000095492"/>
    </source>
</evidence>
<feature type="domain" description="ABC transporter" evidence="3">
    <location>
        <begin position="2"/>
        <end position="253"/>
    </location>
</feature>
<gene>
    <name evidence="4" type="ORF">ERS852448_01665</name>
    <name evidence="5" type="ORF">GKE72_02745</name>
</gene>
<dbReference type="SMART" id="SM00382">
    <property type="entry name" value="AAA"/>
    <property type="match status" value="2"/>
</dbReference>
<evidence type="ECO:0000313" key="4">
    <source>
        <dbReference type="EMBL" id="CUN05717.1"/>
    </source>
</evidence>
<dbReference type="InterPro" id="IPR003593">
    <property type="entry name" value="AAA+_ATPase"/>
</dbReference>
<dbReference type="Pfam" id="PF12848">
    <property type="entry name" value="ABC_tran_Xtn"/>
    <property type="match status" value="1"/>
</dbReference>
<evidence type="ECO:0000259" key="3">
    <source>
        <dbReference type="PROSITE" id="PS50893"/>
    </source>
</evidence>
<reference evidence="5 7" key="2">
    <citation type="journal article" date="2019" name="Nat. Med.">
        <title>A library of human gut bacterial isolates paired with longitudinal multiomics data enables mechanistic microbiome research.</title>
        <authorList>
            <person name="Poyet M."/>
            <person name="Groussin M."/>
            <person name="Gibbons S.M."/>
            <person name="Avila-Pacheco J."/>
            <person name="Jiang X."/>
            <person name="Kearney S.M."/>
            <person name="Perrotta A.R."/>
            <person name="Berdy B."/>
            <person name="Zhao S."/>
            <person name="Lieberman T.D."/>
            <person name="Swanson P.K."/>
            <person name="Smith M."/>
            <person name="Roesemann S."/>
            <person name="Alexander J.E."/>
            <person name="Rich S.A."/>
            <person name="Livny J."/>
            <person name="Vlamakis H."/>
            <person name="Clish C."/>
            <person name="Bullock K."/>
            <person name="Deik A."/>
            <person name="Scott J."/>
            <person name="Pierce K.A."/>
            <person name="Xavier R.J."/>
            <person name="Alm E.J."/>
        </authorList>
    </citation>
    <scope>NUCLEOTIDE SEQUENCE [LARGE SCALE GENOMIC DNA]</scope>
    <source>
        <strain evidence="5 7">BIOML-A3</strain>
    </source>
</reference>
<dbReference type="Proteomes" id="UP000431304">
    <property type="component" value="Unassembled WGS sequence"/>
</dbReference>
<dbReference type="Gene3D" id="3.40.50.300">
    <property type="entry name" value="P-loop containing nucleotide triphosphate hydrolases"/>
    <property type="match status" value="3"/>
</dbReference>